<dbReference type="Proteomes" id="UP001218218">
    <property type="component" value="Unassembled WGS sequence"/>
</dbReference>
<feature type="region of interest" description="Disordered" evidence="1">
    <location>
        <begin position="1"/>
        <end position="64"/>
    </location>
</feature>
<name>A0AAD6ZPI5_9AGAR</name>
<dbReference type="AlphaFoldDB" id="A0AAD6ZPI5"/>
<feature type="compositionally biased region" description="Basic and acidic residues" evidence="1">
    <location>
        <begin position="20"/>
        <end position="52"/>
    </location>
</feature>
<reference evidence="2" key="1">
    <citation type="submission" date="2023-03" db="EMBL/GenBank/DDBJ databases">
        <title>Massive genome expansion in bonnet fungi (Mycena s.s.) driven by repeated elements and novel gene families across ecological guilds.</title>
        <authorList>
            <consortium name="Lawrence Berkeley National Laboratory"/>
            <person name="Harder C.B."/>
            <person name="Miyauchi S."/>
            <person name="Viragh M."/>
            <person name="Kuo A."/>
            <person name="Thoen E."/>
            <person name="Andreopoulos B."/>
            <person name="Lu D."/>
            <person name="Skrede I."/>
            <person name="Drula E."/>
            <person name="Henrissat B."/>
            <person name="Morin E."/>
            <person name="Kohler A."/>
            <person name="Barry K."/>
            <person name="LaButti K."/>
            <person name="Morin E."/>
            <person name="Salamov A."/>
            <person name="Lipzen A."/>
            <person name="Mereny Z."/>
            <person name="Hegedus B."/>
            <person name="Baldrian P."/>
            <person name="Stursova M."/>
            <person name="Weitz H."/>
            <person name="Taylor A."/>
            <person name="Grigoriev I.V."/>
            <person name="Nagy L.G."/>
            <person name="Martin F."/>
            <person name="Kauserud H."/>
        </authorList>
    </citation>
    <scope>NUCLEOTIDE SEQUENCE</scope>
    <source>
        <strain evidence="2">CBHHK002</strain>
    </source>
</reference>
<organism evidence="2 3">
    <name type="scientific">Mycena albidolilacea</name>
    <dbReference type="NCBI Taxonomy" id="1033008"/>
    <lineage>
        <taxon>Eukaryota</taxon>
        <taxon>Fungi</taxon>
        <taxon>Dikarya</taxon>
        <taxon>Basidiomycota</taxon>
        <taxon>Agaricomycotina</taxon>
        <taxon>Agaricomycetes</taxon>
        <taxon>Agaricomycetidae</taxon>
        <taxon>Agaricales</taxon>
        <taxon>Marasmiineae</taxon>
        <taxon>Mycenaceae</taxon>
        <taxon>Mycena</taxon>
    </lineage>
</organism>
<protein>
    <submittedName>
        <fullName evidence="2">Uncharacterized protein</fullName>
    </submittedName>
</protein>
<accession>A0AAD6ZPI5</accession>
<gene>
    <name evidence="2" type="ORF">DFH08DRAFT_966097</name>
</gene>
<comment type="caution">
    <text evidence="2">The sequence shown here is derived from an EMBL/GenBank/DDBJ whole genome shotgun (WGS) entry which is preliminary data.</text>
</comment>
<evidence type="ECO:0000313" key="2">
    <source>
        <dbReference type="EMBL" id="KAJ7333262.1"/>
    </source>
</evidence>
<dbReference type="EMBL" id="JARIHO010000034">
    <property type="protein sequence ID" value="KAJ7333262.1"/>
    <property type="molecule type" value="Genomic_DNA"/>
</dbReference>
<keyword evidence="3" id="KW-1185">Reference proteome</keyword>
<sequence length="258" mass="29214">MLSATSEQEHDKSLTPVPGDKGKQRQTSPERDVQEYEEQLEREKQEAEERAAAAEANQTPHERLHLEAANLETARWMQELVEEWTKDIKEAQRNVEEAQRNIEHVEELHAKITVGTATPNDMVEAADLLRCGVSPDDDDVADAPCNSEDESSVEGEEKAKKIKCGLLPESQKRRPNVRLQHIREYEKEFGMQEGSSCIPPCASTSWRRVCELAEAVPAGHRTRLDEVHSMSLVLQRRAENLEVDERILHPLLTLLASL</sequence>
<proteinExistence type="predicted"/>
<evidence type="ECO:0000313" key="3">
    <source>
        <dbReference type="Proteomes" id="UP001218218"/>
    </source>
</evidence>
<evidence type="ECO:0000256" key="1">
    <source>
        <dbReference type="SAM" id="MobiDB-lite"/>
    </source>
</evidence>